<evidence type="ECO:0000259" key="15">
    <source>
        <dbReference type="PROSITE" id="PS51448"/>
    </source>
</evidence>
<dbReference type="InterPro" id="IPR042235">
    <property type="entry name" value="ZP-C_dom"/>
</dbReference>
<dbReference type="Ensembl" id="ENSHHUT00000080799.1">
    <property type="protein sequence ID" value="ENSHHUP00000078268.1"/>
    <property type="gene ID" value="ENSHHUG00000045690.1"/>
</dbReference>
<keyword evidence="7" id="KW-1133">Transmembrane helix</keyword>
<evidence type="ECO:0000259" key="14">
    <source>
        <dbReference type="PROSITE" id="PS51034"/>
    </source>
</evidence>
<proteinExistence type="predicted"/>
<evidence type="ECO:0000256" key="3">
    <source>
        <dbReference type="ARBA" id="ARBA00022525"/>
    </source>
</evidence>
<feature type="domain" description="ZP" evidence="14">
    <location>
        <begin position="313"/>
        <end position="581"/>
    </location>
</feature>
<evidence type="ECO:0000256" key="1">
    <source>
        <dbReference type="ARBA" id="ARBA00004251"/>
    </source>
</evidence>
<dbReference type="SUPFAM" id="SSF57492">
    <property type="entry name" value="Trefoil"/>
    <property type="match status" value="1"/>
</dbReference>
<dbReference type="GO" id="GO:0007339">
    <property type="term" value="P:binding of sperm to zona pellucida"/>
    <property type="evidence" value="ECO:0007669"/>
    <property type="project" value="TreeGrafter"/>
</dbReference>
<keyword evidence="6" id="KW-0812">Transmembrane</keyword>
<keyword evidence="2" id="KW-1003">Cell membrane</keyword>
<keyword evidence="9 13" id="KW-1015">Disulfide bond</keyword>
<dbReference type="InterPro" id="IPR044913">
    <property type="entry name" value="P_trefoil_dom_sf"/>
</dbReference>
<keyword evidence="10" id="KW-0325">Glycoprotein</keyword>
<feature type="disulfide bond" evidence="13">
    <location>
        <begin position="283"/>
        <end position="298"/>
    </location>
</feature>
<dbReference type="Gene3D" id="2.60.40.4100">
    <property type="entry name" value="Zona pellucida, ZP-C domain"/>
    <property type="match status" value="1"/>
</dbReference>
<dbReference type="Pfam" id="PF00088">
    <property type="entry name" value="Trefoil"/>
    <property type="match status" value="1"/>
</dbReference>
<dbReference type="Gene3D" id="4.10.110.10">
    <property type="entry name" value="Spasmolytic Protein, domain 1"/>
    <property type="match status" value="1"/>
</dbReference>
<dbReference type="InterPro" id="IPR055356">
    <property type="entry name" value="ZP-N"/>
</dbReference>
<dbReference type="PROSITE" id="PS51448">
    <property type="entry name" value="P_TREFOIL_2"/>
    <property type="match status" value="1"/>
</dbReference>
<evidence type="ECO:0000313" key="16">
    <source>
        <dbReference type="Ensembl" id="ENSHHUP00000078268.1"/>
    </source>
</evidence>
<dbReference type="GO" id="GO:0035805">
    <property type="term" value="C:egg coat"/>
    <property type="evidence" value="ECO:0007669"/>
    <property type="project" value="UniProtKB-SubCell"/>
</dbReference>
<dbReference type="InterPro" id="IPR051148">
    <property type="entry name" value="Zona_Pellucida_Domain_gp"/>
</dbReference>
<keyword evidence="17" id="KW-1185">Reference proteome</keyword>
<keyword evidence="8" id="KW-0472">Membrane</keyword>
<dbReference type="SMART" id="SM00241">
    <property type="entry name" value="ZP"/>
    <property type="match status" value="1"/>
</dbReference>
<dbReference type="InterPro" id="IPR000519">
    <property type="entry name" value="P_trefoil_dom"/>
</dbReference>
<sequence>MYILMQSNVVPIGRKLQPIANTSYIYLGETSTVIPFTAFGEALYETMAWQRSALLFFPAWLCIALPAAGWERVSEEETFSHHNLNTEDDYTKDKAVVQLFGDPVNLNADPGFQVQFEEVPDAKKWVSVTKAAPVSLAVLCSEDEFKVTLPAGPMSEVKILGSNSMLSVLEAPESCGYSLNRGLYQNALTVRFSGCLISHQAGRYTLMVLFVNEAGIMDVSTVSCAASPKSSLSSTVHLPLSNGLRNANAGPPKCLNPTPRNLNPQNPTKSPGCSIPQNQHLACGSTGISSSQCLVMGCCVDSATSACFYPMDECTADKQFIFAVHQNITTFLVAPTKLVVAGKSSCGPVIVNDKFVVFKFSVTECGTHSYEIGDTVIYTAEVQTAVRTLNLKYGIISRDNPLRVMVECRYPKALGTLPTVASVGYMVKSPSSTFPSKVTSKGLFGVELRIAEDKTYTKYLKRHHQPLRLFLGKLVYLEVRLTSPNPEATLLVNYCLAYPRSAKNVLVLIHEGCANPLDPNVSILKFSNLPQNRHQRRFMVQAFQFMDQQTNKYLDEEIYFMCSTEVCMPTEKTCEERCFDGIRRSTTCALDKITEKSAALNKRSVCNLQGDKSDT</sequence>
<protein>
    <recommendedName>
        <fullName evidence="18">Zona pellucida sperm-binding protein 4-like</fullName>
    </recommendedName>
</protein>
<organism evidence="16 17">
    <name type="scientific">Hucho hucho</name>
    <name type="common">huchen</name>
    <dbReference type="NCBI Taxonomy" id="62062"/>
    <lineage>
        <taxon>Eukaryota</taxon>
        <taxon>Metazoa</taxon>
        <taxon>Chordata</taxon>
        <taxon>Craniata</taxon>
        <taxon>Vertebrata</taxon>
        <taxon>Euteleostomi</taxon>
        <taxon>Actinopterygii</taxon>
        <taxon>Neopterygii</taxon>
        <taxon>Teleostei</taxon>
        <taxon>Protacanthopterygii</taxon>
        <taxon>Salmoniformes</taxon>
        <taxon>Salmonidae</taxon>
        <taxon>Salmoninae</taxon>
        <taxon>Hucho</taxon>
    </lineage>
</organism>
<dbReference type="CDD" id="cd00111">
    <property type="entry name" value="Trefoil"/>
    <property type="match status" value="1"/>
</dbReference>
<evidence type="ECO:0008006" key="18">
    <source>
        <dbReference type="Google" id="ProtNLM"/>
    </source>
</evidence>
<dbReference type="GO" id="GO:0032190">
    <property type="term" value="F:acrosin binding"/>
    <property type="evidence" value="ECO:0007669"/>
    <property type="project" value="TreeGrafter"/>
</dbReference>
<dbReference type="Pfam" id="PF00100">
    <property type="entry name" value="Zona_pellucida"/>
    <property type="match status" value="1"/>
</dbReference>
<reference evidence="16" key="2">
    <citation type="submission" date="2025-08" db="UniProtKB">
        <authorList>
            <consortium name="Ensembl"/>
        </authorList>
    </citation>
    <scope>IDENTIFICATION</scope>
</reference>
<dbReference type="Gene3D" id="2.60.40.3210">
    <property type="entry name" value="Zona pellucida, ZP-N domain"/>
    <property type="match status" value="1"/>
</dbReference>
<keyword evidence="5" id="KW-0165">Cleavage on pair of basic residues</keyword>
<keyword evidence="3" id="KW-0964">Secreted</keyword>
<dbReference type="GO" id="GO:0005886">
    <property type="term" value="C:plasma membrane"/>
    <property type="evidence" value="ECO:0007669"/>
    <property type="project" value="UniProtKB-SubCell"/>
</dbReference>
<dbReference type="GeneTree" id="ENSGT00940000163253"/>
<evidence type="ECO:0000313" key="17">
    <source>
        <dbReference type="Proteomes" id="UP000314982"/>
    </source>
</evidence>
<evidence type="ECO:0000256" key="10">
    <source>
        <dbReference type="ARBA" id="ARBA00023180"/>
    </source>
</evidence>
<comment type="caution">
    <text evidence="13">Lacks conserved residue(s) required for the propagation of feature annotation.</text>
</comment>
<name>A0A4W5QWY5_9TELE</name>
<dbReference type="PANTHER" id="PTHR23343">
    <property type="entry name" value="ZONA PELLUCIDA SPERM-BINDING PROTEIN"/>
    <property type="match status" value="1"/>
</dbReference>
<keyword evidence="4" id="KW-0272">Extracellular matrix</keyword>
<accession>A0A4W5QWY5</accession>
<evidence type="ECO:0000256" key="8">
    <source>
        <dbReference type="ARBA" id="ARBA00023136"/>
    </source>
</evidence>
<dbReference type="InterPro" id="IPR055355">
    <property type="entry name" value="ZP-C"/>
</dbReference>
<evidence type="ECO:0000256" key="9">
    <source>
        <dbReference type="ARBA" id="ARBA00023157"/>
    </source>
</evidence>
<dbReference type="STRING" id="62062.ENSHHUP00000078268"/>
<reference evidence="17" key="1">
    <citation type="submission" date="2018-06" db="EMBL/GenBank/DDBJ databases">
        <title>Genome assembly of Danube salmon.</title>
        <authorList>
            <person name="Macqueen D.J."/>
            <person name="Gundappa M.K."/>
        </authorList>
    </citation>
    <scope>NUCLEOTIDE SEQUENCE [LARGE SCALE GENOMIC DNA]</scope>
</reference>
<dbReference type="PANTHER" id="PTHR23343:SF117">
    <property type="entry name" value="ZONA PELLUCIDA SPERM-BINDING PROTEIN 4-LIKE ISOFORM X1"/>
    <property type="match status" value="1"/>
</dbReference>
<evidence type="ECO:0000256" key="5">
    <source>
        <dbReference type="ARBA" id="ARBA00022685"/>
    </source>
</evidence>
<feature type="domain" description="P-type" evidence="15">
    <location>
        <begin position="271"/>
        <end position="311"/>
    </location>
</feature>
<evidence type="ECO:0000256" key="12">
    <source>
        <dbReference type="ARBA" id="ARBA00024183"/>
    </source>
</evidence>
<dbReference type="AlphaFoldDB" id="A0A4W5QWY5"/>
<reference evidence="16" key="3">
    <citation type="submission" date="2025-09" db="UniProtKB">
        <authorList>
            <consortium name="Ensembl"/>
        </authorList>
    </citation>
    <scope>IDENTIFICATION</scope>
</reference>
<dbReference type="GO" id="GO:0035804">
    <property type="term" value="F:structural constituent of egg coat"/>
    <property type="evidence" value="ECO:0007669"/>
    <property type="project" value="TreeGrafter"/>
</dbReference>
<feature type="disulfide bond" evidence="13">
    <location>
        <begin position="273"/>
        <end position="299"/>
    </location>
</feature>
<evidence type="ECO:0000256" key="7">
    <source>
        <dbReference type="ARBA" id="ARBA00022989"/>
    </source>
</evidence>
<evidence type="ECO:0000256" key="13">
    <source>
        <dbReference type="PROSITE-ProRule" id="PRU00779"/>
    </source>
</evidence>
<dbReference type="Proteomes" id="UP000314982">
    <property type="component" value="Unassembled WGS sequence"/>
</dbReference>
<evidence type="ECO:0000256" key="4">
    <source>
        <dbReference type="ARBA" id="ARBA00022530"/>
    </source>
</evidence>
<evidence type="ECO:0000256" key="6">
    <source>
        <dbReference type="ARBA" id="ARBA00022692"/>
    </source>
</evidence>
<dbReference type="GO" id="GO:0060468">
    <property type="term" value="P:prevention of polyspermy"/>
    <property type="evidence" value="ECO:0007669"/>
    <property type="project" value="TreeGrafter"/>
</dbReference>
<dbReference type="Pfam" id="PF23344">
    <property type="entry name" value="ZP-N"/>
    <property type="match status" value="1"/>
</dbReference>
<dbReference type="PROSITE" id="PS51034">
    <property type="entry name" value="ZP_2"/>
    <property type="match status" value="1"/>
</dbReference>
<evidence type="ECO:0000256" key="11">
    <source>
        <dbReference type="ARBA" id="ARBA00023279"/>
    </source>
</evidence>
<dbReference type="InterPro" id="IPR001507">
    <property type="entry name" value="ZP_dom"/>
</dbReference>
<comment type="subcellular location">
    <subcellularLocation>
        <location evidence="1">Cell membrane</location>
        <topology evidence="1">Single-pass type I membrane protein</topology>
    </subcellularLocation>
    <subcellularLocation>
        <location evidence="12">Zona pellucida</location>
    </subcellularLocation>
</comment>
<keyword evidence="11" id="KW-0278">Fertilization</keyword>
<evidence type="ECO:0000256" key="2">
    <source>
        <dbReference type="ARBA" id="ARBA00022475"/>
    </source>
</evidence>